<organism evidence="1 2">
    <name type="scientific">Clavispora lusitaniae</name>
    <name type="common">Candida lusitaniae</name>
    <dbReference type="NCBI Taxonomy" id="36911"/>
    <lineage>
        <taxon>Eukaryota</taxon>
        <taxon>Fungi</taxon>
        <taxon>Dikarya</taxon>
        <taxon>Ascomycota</taxon>
        <taxon>Saccharomycotina</taxon>
        <taxon>Pichiomycetes</taxon>
        <taxon>Metschnikowiaceae</taxon>
        <taxon>Clavispora</taxon>
    </lineage>
</organism>
<evidence type="ECO:0000313" key="1">
    <source>
        <dbReference type="EMBL" id="QFZ28594.1"/>
    </source>
</evidence>
<proteinExistence type="predicted"/>
<dbReference type="EMBL" id="CP038487">
    <property type="protein sequence ID" value="QFZ28594.1"/>
    <property type="molecule type" value="Genomic_DNA"/>
</dbReference>
<dbReference type="Proteomes" id="UP000326582">
    <property type="component" value="Chromosome 4"/>
</dbReference>
<sequence length="223" mass="25505">MHETVVELTSSIIYNHVFHSRALPLLARSCTEKFGSHLYVPNSVRPRMPHREEKKFHRAFSLSYFYICSNINNANQINQDQKAQRKCFRLAGKGRVGKHRKHPGGRGKAGGQHHHRTNMDKYHPGYFGKVGMRYFHKQRNHFWKPQINLEKLWSLVEEEKREEYLKSASSSAAPVIDTLAHGYGKVLGKGQLPNVPVIVKARFVSKLAEEKIRAVGGVVELIA</sequence>
<keyword evidence="1" id="KW-0687">Ribonucleoprotein</keyword>
<keyword evidence="2" id="KW-1185">Reference proteome</keyword>
<evidence type="ECO:0000313" key="2">
    <source>
        <dbReference type="Proteomes" id="UP000326582"/>
    </source>
</evidence>
<keyword evidence="1" id="KW-0689">Ribosomal protein</keyword>
<reference evidence="2" key="1">
    <citation type="journal article" date="2019" name="MBio">
        <title>Comparative genomics for the elucidation of multidrug resistance (MDR) in Candida lusitaniae.</title>
        <authorList>
            <person name="Kannan A."/>
            <person name="Asner S.A."/>
            <person name="Trachsel E."/>
            <person name="Kelly S."/>
            <person name="Parker J."/>
            <person name="Sanglard D."/>
        </authorList>
    </citation>
    <scope>NUCLEOTIDE SEQUENCE [LARGE SCALE GENOMIC DNA]</scope>
    <source>
        <strain evidence="2">P1</strain>
    </source>
</reference>
<accession>A0ACD0WM37</accession>
<name>A0ACD0WM37_CLALS</name>
<protein>
    <submittedName>
        <fullName evidence="1">60S ribosomal protein</fullName>
    </submittedName>
</protein>
<gene>
    <name evidence="1" type="ORF">EJF14_40637</name>
</gene>